<dbReference type="InterPro" id="IPR015947">
    <property type="entry name" value="PUA-like_sf"/>
</dbReference>
<evidence type="ECO:0000256" key="4">
    <source>
        <dbReference type="ARBA" id="ARBA00022552"/>
    </source>
</evidence>
<evidence type="ECO:0000313" key="14">
    <source>
        <dbReference type="Proteomes" id="UP000095552"/>
    </source>
</evidence>
<keyword evidence="3 10" id="KW-0963">Cytoplasm</keyword>
<comment type="catalytic activity">
    <reaction evidence="9 10">
        <text>uridine(1498) in 16S rRNA + S-adenosyl-L-methionine = N(3)-methyluridine(1498) in 16S rRNA + S-adenosyl-L-homocysteine + H(+)</text>
        <dbReference type="Rhea" id="RHEA:42920"/>
        <dbReference type="Rhea" id="RHEA-COMP:10283"/>
        <dbReference type="Rhea" id="RHEA-COMP:10284"/>
        <dbReference type="ChEBI" id="CHEBI:15378"/>
        <dbReference type="ChEBI" id="CHEBI:57856"/>
        <dbReference type="ChEBI" id="CHEBI:59789"/>
        <dbReference type="ChEBI" id="CHEBI:65315"/>
        <dbReference type="ChEBI" id="CHEBI:74502"/>
        <dbReference type="EC" id="2.1.1.193"/>
    </reaction>
</comment>
<dbReference type="NCBIfam" id="NF008702">
    <property type="entry name" value="PRK11713.6-1"/>
    <property type="match status" value="1"/>
</dbReference>
<dbReference type="InterPro" id="IPR029028">
    <property type="entry name" value="Alpha/beta_knot_MTases"/>
</dbReference>
<dbReference type="STRING" id="1563681.BFP71_13310"/>
<evidence type="ECO:0000259" key="12">
    <source>
        <dbReference type="Pfam" id="PF20260"/>
    </source>
</evidence>
<evidence type="ECO:0000256" key="6">
    <source>
        <dbReference type="ARBA" id="ARBA00022679"/>
    </source>
</evidence>
<dbReference type="NCBIfam" id="TIGR00046">
    <property type="entry name" value="RsmE family RNA methyltransferase"/>
    <property type="match status" value="1"/>
</dbReference>
<evidence type="ECO:0000259" key="11">
    <source>
        <dbReference type="Pfam" id="PF04452"/>
    </source>
</evidence>
<dbReference type="EC" id="2.1.1.193" evidence="10"/>
<evidence type="ECO:0000256" key="5">
    <source>
        <dbReference type="ARBA" id="ARBA00022603"/>
    </source>
</evidence>
<evidence type="ECO:0000256" key="9">
    <source>
        <dbReference type="ARBA" id="ARBA00047944"/>
    </source>
</evidence>
<dbReference type="InterPro" id="IPR006700">
    <property type="entry name" value="RsmE"/>
</dbReference>
<sequence length="229" mass="25717">MQLFFQPDITQGVNQLDTEESRHAIKVLRLKIGDQINIIDGKGTFYKAVISNDNFRKCEFKITSQEQTPPTNGYKHIAIAPTKNIDRTEWFVEKAVEIGIDRISFVLCKNSERKVLKTDRLMKKAISAMKQSIKATLPVIDEIEPFQKFVTKPHDGAKFIAFVDFENPTALKDLVTGTDLVLVGPEGDFNSEEVDFALKNGFQKVSLGQSRLRTETAGIATAHILNLFA</sequence>
<keyword evidence="14" id="KW-1185">Reference proteome</keyword>
<evidence type="ECO:0000256" key="2">
    <source>
        <dbReference type="ARBA" id="ARBA00005528"/>
    </source>
</evidence>
<dbReference type="Gene3D" id="2.40.240.20">
    <property type="entry name" value="Hypothetical PUA domain-like, domain 1"/>
    <property type="match status" value="1"/>
</dbReference>
<dbReference type="PANTHER" id="PTHR30027:SF3">
    <property type="entry name" value="16S RRNA (URACIL(1498)-N(3))-METHYLTRANSFERASE"/>
    <property type="match status" value="1"/>
</dbReference>
<dbReference type="SUPFAM" id="SSF88697">
    <property type="entry name" value="PUA domain-like"/>
    <property type="match status" value="1"/>
</dbReference>
<dbReference type="GO" id="GO:0070042">
    <property type="term" value="F:rRNA (uridine-N3-)-methyltransferase activity"/>
    <property type="evidence" value="ECO:0007669"/>
    <property type="project" value="TreeGrafter"/>
</dbReference>
<keyword evidence="4 10" id="KW-0698">rRNA processing</keyword>
<organism evidence="13 14">
    <name type="scientific">Roseivirga misakiensis</name>
    <dbReference type="NCBI Taxonomy" id="1563681"/>
    <lineage>
        <taxon>Bacteria</taxon>
        <taxon>Pseudomonadati</taxon>
        <taxon>Bacteroidota</taxon>
        <taxon>Cytophagia</taxon>
        <taxon>Cytophagales</taxon>
        <taxon>Roseivirgaceae</taxon>
        <taxon>Roseivirga</taxon>
    </lineage>
</organism>
<comment type="similarity">
    <text evidence="2 10">Belongs to the RNA methyltransferase RsmE family.</text>
</comment>
<accession>A0A1E5SZ86</accession>
<reference evidence="13 14" key="1">
    <citation type="submission" date="2016-08" db="EMBL/GenBank/DDBJ databases">
        <title>Draft genome of Fabibacter sp. strain SK-8.</title>
        <authorList>
            <person name="Wong S.-K."/>
            <person name="Hamasaki K."/>
            <person name="Yoshizawa S."/>
        </authorList>
    </citation>
    <scope>NUCLEOTIDE SEQUENCE [LARGE SCALE GENOMIC DNA]</scope>
    <source>
        <strain evidence="13 14">SK-8</strain>
    </source>
</reference>
<name>A0A1E5SZ86_9BACT</name>
<dbReference type="GO" id="GO:0005737">
    <property type="term" value="C:cytoplasm"/>
    <property type="evidence" value="ECO:0007669"/>
    <property type="project" value="UniProtKB-SubCell"/>
</dbReference>
<proteinExistence type="inferred from homology"/>
<evidence type="ECO:0000256" key="1">
    <source>
        <dbReference type="ARBA" id="ARBA00004496"/>
    </source>
</evidence>
<dbReference type="OrthoDB" id="9815641at2"/>
<keyword evidence="7 10" id="KW-0949">S-adenosyl-L-methionine</keyword>
<dbReference type="PANTHER" id="PTHR30027">
    <property type="entry name" value="RIBOSOMAL RNA SMALL SUBUNIT METHYLTRANSFERASE E"/>
    <property type="match status" value="1"/>
</dbReference>
<dbReference type="AlphaFoldDB" id="A0A1E5SZ86"/>
<feature type="domain" description="Ribosomal RNA small subunit methyltransferase E PUA-like" evidence="12">
    <location>
        <begin position="16"/>
        <end position="62"/>
    </location>
</feature>
<dbReference type="Pfam" id="PF04452">
    <property type="entry name" value="Methyltrans_RNA"/>
    <property type="match status" value="1"/>
</dbReference>
<dbReference type="InterPro" id="IPR046886">
    <property type="entry name" value="RsmE_MTase_dom"/>
</dbReference>
<evidence type="ECO:0000313" key="13">
    <source>
        <dbReference type="EMBL" id="OEK04448.1"/>
    </source>
</evidence>
<comment type="caution">
    <text evidence="13">The sequence shown here is derived from an EMBL/GenBank/DDBJ whole genome shotgun (WGS) entry which is preliminary data.</text>
</comment>
<dbReference type="InterPro" id="IPR046887">
    <property type="entry name" value="RsmE_PUA-like"/>
</dbReference>
<comment type="subcellular location">
    <subcellularLocation>
        <location evidence="1 10">Cytoplasm</location>
    </subcellularLocation>
</comment>
<evidence type="ECO:0000256" key="8">
    <source>
        <dbReference type="ARBA" id="ARBA00025699"/>
    </source>
</evidence>
<protein>
    <recommendedName>
        <fullName evidence="10">Ribosomal RNA small subunit methyltransferase E</fullName>
        <ecNumber evidence="10">2.1.1.193</ecNumber>
    </recommendedName>
</protein>
<dbReference type="GO" id="GO:0070475">
    <property type="term" value="P:rRNA base methylation"/>
    <property type="evidence" value="ECO:0007669"/>
    <property type="project" value="TreeGrafter"/>
</dbReference>
<evidence type="ECO:0000256" key="7">
    <source>
        <dbReference type="ARBA" id="ARBA00022691"/>
    </source>
</evidence>
<dbReference type="InterPro" id="IPR029026">
    <property type="entry name" value="tRNA_m1G_MTases_N"/>
</dbReference>
<dbReference type="Pfam" id="PF20260">
    <property type="entry name" value="PUA_4"/>
    <property type="match status" value="1"/>
</dbReference>
<gene>
    <name evidence="13" type="ORF">BFP71_13310</name>
</gene>
<feature type="domain" description="Ribosomal RNA small subunit methyltransferase E methyltransferase" evidence="11">
    <location>
        <begin position="76"/>
        <end position="225"/>
    </location>
</feature>
<dbReference type="CDD" id="cd18084">
    <property type="entry name" value="RsmE-like"/>
    <property type="match status" value="1"/>
</dbReference>
<keyword evidence="6 10" id="KW-0808">Transferase</keyword>
<keyword evidence="5 10" id="KW-0489">Methyltransferase</keyword>
<evidence type="ECO:0000256" key="10">
    <source>
        <dbReference type="PIRNR" id="PIRNR015601"/>
    </source>
</evidence>
<comment type="function">
    <text evidence="8 10">Specifically methylates the N3 position of the uracil ring of uridine 1498 (m3U1498) in 16S rRNA. Acts on the fully assembled 30S ribosomal subunit.</text>
</comment>
<dbReference type="EMBL" id="MDGQ01000005">
    <property type="protein sequence ID" value="OEK04448.1"/>
    <property type="molecule type" value="Genomic_DNA"/>
</dbReference>
<dbReference type="Proteomes" id="UP000095552">
    <property type="component" value="Unassembled WGS sequence"/>
</dbReference>
<dbReference type="RefSeq" id="WP_069835953.1">
    <property type="nucleotide sequence ID" value="NZ_MDGQ01000005.1"/>
</dbReference>
<dbReference type="Gene3D" id="3.40.1280.10">
    <property type="match status" value="1"/>
</dbReference>
<evidence type="ECO:0000256" key="3">
    <source>
        <dbReference type="ARBA" id="ARBA00022490"/>
    </source>
</evidence>
<dbReference type="PIRSF" id="PIRSF015601">
    <property type="entry name" value="MTase_slr0722"/>
    <property type="match status" value="1"/>
</dbReference>
<dbReference type="SUPFAM" id="SSF75217">
    <property type="entry name" value="alpha/beta knot"/>
    <property type="match status" value="1"/>
</dbReference>